<comment type="caution">
    <text evidence="1">The sequence shown here is derived from an EMBL/GenBank/DDBJ whole genome shotgun (WGS) entry which is preliminary data.</text>
</comment>
<protein>
    <submittedName>
        <fullName evidence="1">Uncharacterized protein</fullName>
    </submittedName>
</protein>
<dbReference type="Proteomes" id="UP000828390">
    <property type="component" value="Unassembled WGS sequence"/>
</dbReference>
<name>A0A9D4QTV5_DREPO</name>
<reference evidence="1" key="1">
    <citation type="journal article" date="2019" name="bioRxiv">
        <title>The Genome of the Zebra Mussel, Dreissena polymorpha: A Resource for Invasive Species Research.</title>
        <authorList>
            <person name="McCartney M.A."/>
            <person name="Auch B."/>
            <person name="Kono T."/>
            <person name="Mallez S."/>
            <person name="Zhang Y."/>
            <person name="Obille A."/>
            <person name="Becker A."/>
            <person name="Abrahante J.E."/>
            <person name="Garbe J."/>
            <person name="Badalamenti J.P."/>
            <person name="Herman A."/>
            <person name="Mangelson H."/>
            <person name="Liachko I."/>
            <person name="Sullivan S."/>
            <person name="Sone E.D."/>
            <person name="Koren S."/>
            <person name="Silverstein K.A.T."/>
            <person name="Beckman K.B."/>
            <person name="Gohl D.M."/>
        </authorList>
    </citation>
    <scope>NUCLEOTIDE SEQUENCE</scope>
    <source>
        <strain evidence="1">Duluth1</strain>
        <tissue evidence="1">Whole animal</tissue>
    </source>
</reference>
<keyword evidence="2" id="KW-1185">Reference proteome</keyword>
<sequence length="76" mass="9764">MHMHRAAIRRERERHFRRQQGDLHVPYRLFNQRGQHPDVQQYRKWLERHRSHVHHVCHTSVSDWWIRFDDLRRIKH</sequence>
<gene>
    <name evidence="1" type="ORF">DPMN_116797</name>
</gene>
<dbReference type="EMBL" id="JAIWYP010000004">
    <property type="protein sequence ID" value="KAH3843284.1"/>
    <property type="molecule type" value="Genomic_DNA"/>
</dbReference>
<dbReference type="AlphaFoldDB" id="A0A9D4QTV5"/>
<evidence type="ECO:0000313" key="2">
    <source>
        <dbReference type="Proteomes" id="UP000828390"/>
    </source>
</evidence>
<proteinExistence type="predicted"/>
<evidence type="ECO:0000313" key="1">
    <source>
        <dbReference type="EMBL" id="KAH3843284.1"/>
    </source>
</evidence>
<accession>A0A9D4QTV5</accession>
<organism evidence="1 2">
    <name type="scientific">Dreissena polymorpha</name>
    <name type="common">Zebra mussel</name>
    <name type="synonym">Mytilus polymorpha</name>
    <dbReference type="NCBI Taxonomy" id="45954"/>
    <lineage>
        <taxon>Eukaryota</taxon>
        <taxon>Metazoa</taxon>
        <taxon>Spiralia</taxon>
        <taxon>Lophotrochozoa</taxon>
        <taxon>Mollusca</taxon>
        <taxon>Bivalvia</taxon>
        <taxon>Autobranchia</taxon>
        <taxon>Heteroconchia</taxon>
        <taxon>Euheterodonta</taxon>
        <taxon>Imparidentia</taxon>
        <taxon>Neoheterodontei</taxon>
        <taxon>Myida</taxon>
        <taxon>Dreissenoidea</taxon>
        <taxon>Dreissenidae</taxon>
        <taxon>Dreissena</taxon>
    </lineage>
</organism>
<reference evidence="1" key="2">
    <citation type="submission" date="2020-11" db="EMBL/GenBank/DDBJ databases">
        <authorList>
            <person name="McCartney M.A."/>
            <person name="Auch B."/>
            <person name="Kono T."/>
            <person name="Mallez S."/>
            <person name="Becker A."/>
            <person name="Gohl D.M."/>
            <person name="Silverstein K.A.T."/>
            <person name="Koren S."/>
            <person name="Bechman K.B."/>
            <person name="Herman A."/>
            <person name="Abrahante J.E."/>
            <person name="Garbe J."/>
        </authorList>
    </citation>
    <scope>NUCLEOTIDE SEQUENCE</scope>
    <source>
        <strain evidence="1">Duluth1</strain>
        <tissue evidence="1">Whole animal</tissue>
    </source>
</reference>